<evidence type="ECO:0000256" key="1">
    <source>
        <dbReference type="ARBA" id="ARBA00022676"/>
    </source>
</evidence>
<dbReference type="Gene3D" id="3.40.50.2000">
    <property type="entry name" value="Glycogen Phosphorylase B"/>
    <property type="match status" value="2"/>
</dbReference>
<dbReference type="PANTHER" id="PTHR30160:SF7">
    <property type="entry name" value="ADP-HEPTOSE--LPS HEPTOSYLTRANSFERASE 2"/>
    <property type="match status" value="1"/>
</dbReference>
<protein>
    <submittedName>
        <fullName evidence="3">ADP-heptose:LPS heptosyltransferase</fullName>
    </submittedName>
</protein>
<evidence type="ECO:0000313" key="3">
    <source>
        <dbReference type="EMBL" id="SFO53936.1"/>
    </source>
</evidence>
<evidence type="ECO:0000256" key="2">
    <source>
        <dbReference type="ARBA" id="ARBA00022679"/>
    </source>
</evidence>
<sequence length="358" mass="40839">MNYVLIYLLLLPFRAIMRLFYRPTGRSLIIQTAKIGDFINITPMLRALGQSELLISKAVEPLVRHDDTVSRYFLIEDAKRSFFAKLKLAFTLMNRYDNVYLVQPNSVNLFFAALCNAPNKQFLRTYVRKSYHKTFYRSASGIVDHAKTDLTLDSYLKLINRDYRYTDFPKHATSPLWQPPVPPAALQNPRSGIKIGISISAGNRAKTIPASIWQQLMASLADLPCTFYVFGPPTEQPWLDELLSLTGPKENIVSLIGELKLEEVPWAISQMDFYISSDSGNAYIADARQIPVIMLYGPCEVREQRPVNNVLFIGPDNIDASTFVFATRFKFDQPAEKLFGLDHDKLTRIQTFITHNLE</sequence>
<dbReference type="PANTHER" id="PTHR30160">
    <property type="entry name" value="TETRAACYLDISACCHARIDE 4'-KINASE-RELATED"/>
    <property type="match status" value="1"/>
</dbReference>
<gene>
    <name evidence="3" type="ORF">SAMN05428971_4403</name>
</gene>
<dbReference type="GO" id="GO:0008713">
    <property type="term" value="F:ADP-heptose-lipopolysaccharide heptosyltransferase activity"/>
    <property type="evidence" value="ECO:0007669"/>
    <property type="project" value="TreeGrafter"/>
</dbReference>
<dbReference type="EMBL" id="FOVG01000008">
    <property type="protein sequence ID" value="SFO53936.1"/>
    <property type="molecule type" value="Genomic_DNA"/>
</dbReference>
<organism evidence="3 4">
    <name type="scientific">Candidatus Pantoea varia</name>
    <dbReference type="NCBI Taxonomy" id="1881036"/>
    <lineage>
        <taxon>Bacteria</taxon>
        <taxon>Pseudomonadati</taxon>
        <taxon>Pseudomonadota</taxon>
        <taxon>Gammaproteobacteria</taxon>
        <taxon>Enterobacterales</taxon>
        <taxon>Erwiniaceae</taxon>
        <taxon>Pantoea</taxon>
    </lineage>
</organism>
<keyword evidence="1" id="KW-0328">Glycosyltransferase</keyword>
<keyword evidence="4" id="KW-1185">Reference proteome</keyword>
<dbReference type="CDD" id="cd03789">
    <property type="entry name" value="GT9_LPS_heptosyltransferase"/>
    <property type="match status" value="1"/>
</dbReference>
<name>A0A1I5I1C8_9GAMM</name>
<keyword evidence="2 3" id="KW-0808">Transferase</keyword>
<dbReference type="AlphaFoldDB" id="A0A1I5I1C8"/>
<proteinExistence type="predicted"/>
<accession>A0A1I5I1C8</accession>
<dbReference type="GO" id="GO:0005829">
    <property type="term" value="C:cytosol"/>
    <property type="evidence" value="ECO:0007669"/>
    <property type="project" value="TreeGrafter"/>
</dbReference>
<dbReference type="GO" id="GO:0009244">
    <property type="term" value="P:lipopolysaccharide core region biosynthetic process"/>
    <property type="evidence" value="ECO:0007669"/>
    <property type="project" value="TreeGrafter"/>
</dbReference>
<reference evidence="4" key="1">
    <citation type="submission" date="2016-10" db="EMBL/GenBank/DDBJ databases">
        <authorList>
            <person name="Varghese N."/>
            <person name="Submissions S."/>
        </authorList>
    </citation>
    <scope>NUCLEOTIDE SEQUENCE [LARGE SCALE GENOMIC DNA]</scope>
    <source>
        <strain evidence="4">OV426</strain>
    </source>
</reference>
<dbReference type="OrthoDB" id="9811138at2"/>
<dbReference type="Proteomes" id="UP000198968">
    <property type="component" value="Unassembled WGS sequence"/>
</dbReference>
<dbReference type="RefSeq" id="WP_090967210.1">
    <property type="nucleotide sequence ID" value="NZ_FOVG01000008.1"/>
</dbReference>
<dbReference type="Pfam" id="PF01075">
    <property type="entry name" value="Glyco_transf_9"/>
    <property type="match status" value="1"/>
</dbReference>
<evidence type="ECO:0000313" key="4">
    <source>
        <dbReference type="Proteomes" id="UP000198968"/>
    </source>
</evidence>
<dbReference type="InterPro" id="IPR051199">
    <property type="entry name" value="LPS_LOS_Heptosyltrfase"/>
</dbReference>
<dbReference type="InterPro" id="IPR002201">
    <property type="entry name" value="Glyco_trans_9"/>
</dbReference>
<dbReference type="SUPFAM" id="SSF53756">
    <property type="entry name" value="UDP-Glycosyltransferase/glycogen phosphorylase"/>
    <property type="match status" value="1"/>
</dbReference>